<organism evidence="1 2">
    <name type="scientific">Streptococcus ruminantium</name>
    <dbReference type="NCBI Taxonomy" id="1917441"/>
    <lineage>
        <taxon>Bacteria</taxon>
        <taxon>Bacillati</taxon>
        <taxon>Bacillota</taxon>
        <taxon>Bacilli</taxon>
        <taxon>Lactobacillales</taxon>
        <taxon>Streptococcaceae</taxon>
        <taxon>Streptococcus</taxon>
    </lineage>
</organism>
<protein>
    <submittedName>
        <fullName evidence="1">Uncharacterized protein</fullName>
    </submittedName>
</protein>
<dbReference type="AlphaFoldDB" id="A0A2Z5TYH2"/>
<dbReference type="EMBL" id="AP018400">
    <property type="protein sequence ID" value="BBA92361.1"/>
    <property type="molecule type" value="Genomic_DNA"/>
</dbReference>
<proteinExistence type="predicted"/>
<reference evidence="1 2" key="1">
    <citation type="journal article" date="2018" name="Genome Biol. Evol.">
        <title>Complete Genome Sequence of Streptococcus ruminantium sp. nov. GUT-187T (=DSM 104980T =JCM 31869T), the Type Strain of S. ruminantium, and Comparison with Genome Sequences of Streptococcus suis Strains.</title>
        <authorList>
            <person name="Tohya M."/>
            <person name="Sekizaki T."/>
            <person name="Miyoshi-Akiyama T."/>
        </authorList>
    </citation>
    <scope>NUCLEOTIDE SEQUENCE [LARGE SCALE GENOMIC DNA]</scope>
    <source>
        <strain evidence="1 2">GUT187T</strain>
    </source>
</reference>
<dbReference type="KEGG" id="srq:SR187_3760"/>
<sequence length="45" mass="5369">MKKQDIRYIANLSICIKNDGKNDGLIENFTIEKISLFAFKYPYRR</sequence>
<evidence type="ECO:0000313" key="2">
    <source>
        <dbReference type="Proteomes" id="UP000269331"/>
    </source>
</evidence>
<evidence type="ECO:0000313" key="1">
    <source>
        <dbReference type="EMBL" id="BBA92361.1"/>
    </source>
</evidence>
<dbReference type="Proteomes" id="UP000269331">
    <property type="component" value="Chromosome"/>
</dbReference>
<name>A0A2Z5TYH2_9STRE</name>
<accession>A0A2Z5TYH2</accession>
<gene>
    <name evidence="1" type="ORF">SR187_3760</name>
</gene>